<evidence type="ECO:0000313" key="1">
    <source>
        <dbReference type="EMBL" id="JAH07056.1"/>
    </source>
</evidence>
<accession>A0A0E9PR00</accession>
<protein>
    <submittedName>
        <fullName evidence="1">Uncharacterized protein</fullName>
    </submittedName>
</protein>
<name>A0A0E9PR00_ANGAN</name>
<proteinExistence type="predicted"/>
<dbReference type="EMBL" id="GBXM01101521">
    <property type="protein sequence ID" value="JAH07056.1"/>
    <property type="molecule type" value="Transcribed_RNA"/>
</dbReference>
<sequence length="13" mass="1558">MEQKPGTCQHRNE</sequence>
<reference evidence="1" key="1">
    <citation type="submission" date="2014-11" db="EMBL/GenBank/DDBJ databases">
        <authorList>
            <person name="Amaro Gonzalez C."/>
        </authorList>
    </citation>
    <scope>NUCLEOTIDE SEQUENCE</scope>
</reference>
<organism evidence="1">
    <name type="scientific">Anguilla anguilla</name>
    <name type="common">European freshwater eel</name>
    <name type="synonym">Muraena anguilla</name>
    <dbReference type="NCBI Taxonomy" id="7936"/>
    <lineage>
        <taxon>Eukaryota</taxon>
        <taxon>Metazoa</taxon>
        <taxon>Chordata</taxon>
        <taxon>Craniata</taxon>
        <taxon>Vertebrata</taxon>
        <taxon>Euteleostomi</taxon>
        <taxon>Actinopterygii</taxon>
        <taxon>Neopterygii</taxon>
        <taxon>Teleostei</taxon>
        <taxon>Anguilliformes</taxon>
        <taxon>Anguillidae</taxon>
        <taxon>Anguilla</taxon>
    </lineage>
</organism>
<reference evidence="1" key="2">
    <citation type="journal article" date="2015" name="Fish Shellfish Immunol.">
        <title>Early steps in the European eel (Anguilla anguilla)-Vibrio vulnificus interaction in the gills: Role of the RtxA13 toxin.</title>
        <authorList>
            <person name="Callol A."/>
            <person name="Pajuelo D."/>
            <person name="Ebbesson L."/>
            <person name="Teles M."/>
            <person name="MacKenzie S."/>
            <person name="Amaro C."/>
        </authorList>
    </citation>
    <scope>NUCLEOTIDE SEQUENCE</scope>
</reference>